<evidence type="ECO:0000313" key="3">
    <source>
        <dbReference type="Proteomes" id="UP001341840"/>
    </source>
</evidence>
<comment type="caution">
    <text evidence="2">The sequence shown here is derived from an EMBL/GenBank/DDBJ whole genome shotgun (WGS) entry which is preliminary data.</text>
</comment>
<keyword evidence="3" id="KW-1185">Reference proteome</keyword>
<accession>A0ABU6QMS7</accession>
<sequence>MDENIQQEEEEEETEQEEFHKLWGLADSTSSSISEEDDVLGDDPRYRAYDGDQWDWQNAAKEGIGSKGFMKRSQEEENRAPCDRKYASCVRTVPCERLGRVSVKLVCKTKAYFFVYSCAHTATSGRN</sequence>
<feature type="region of interest" description="Disordered" evidence="1">
    <location>
        <begin position="1"/>
        <end position="45"/>
    </location>
</feature>
<proteinExistence type="predicted"/>
<organism evidence="2 3">
    <name type="scientific">Stylosanthes scabra</name>
    <dbReference type="NCBI Taxonomy" id="79078"/>
    <lineage>
        <taxon>Eukaryota</taxon>
        <taxon>Viridiplantae</taxon>
        <taxon>Streptophyta</taxon>
        <taxon>Embryophyta</taxon>
        <taxon>Tracheophyta</taxon>
        <taxon>Spermatophyta</taxon>
        <taxon>Magnoliopsida</taxon>
        <taxon>eudicotyledons</taxon>
        <taxon>Gunneridae</taxon>
        <taxon>Pentapetalae</taxon>
        <taxon>rosids</taxon>
        <taxon>fabids</taxon>
        <taxon>Fabales</taxon>
        <taxon>Fabaceae</taxon>
        <taxon>Papilionoideae</taxon>
        <taxon>50 kb inversion clade</taxon>
        <taxon>dalbergioids sensu lato</taxon>
        <taxon>Dalbergieae</taxon>
        <taxon>Pterocarpus clade</taxon>
        <taxon>Stylosanthes</taxon>
    </lineage>
</organism>
<reference evidence="2 3" key="1">
    <citation type="journal article" date="2023" name="Plants (Basel)">
        <title>Bridging the Gap: Combining Genomics and Transcriptomics Approaches to Understand Stylosanthes scabra, an Orphan Legume from the Brazilian Caatinga.</title>
        <authorList>
            <person name="Ferreira-Neto J.R.C."/>
            <person name="da Silva M.D."/>
            <person name="Binneck E."/>
            <person name="de Melo N.F."/>
            <person name="da Silva R.H."/>
            <person name="de Melo A.L.T.M."/>
            <person name="Pandolfi V."/>
            <person name="Bustamante F.O."/>
            <person name="Brasileiro-Vidal A.C."/>
            <person name="Benko-Iseppon A.M."/>
        </authorList>
    </citation>
    <scope>NUCLEOTIDE SEQUENCE [LARGE SCALE GENOMIC DNA]</scope>
    <source>
        <tissue evidence="2">Leaves</tissue>
    </source>
</reference>
<feature type="compositionally biased region" description="Acidic residues" evidence="1">
    <location>
        <begin position="1"/>
        <end position="16"/>
    </location>
</feature>
<name>A0ABU6QMS7_9FABA</name>
<evidence type="ECO:0000256" key="1">
    <source>
        <dbReference type="SAM" id="MobiDB-lite"/>
    </source>
</evidence>
<dbReference type="Proteomes" id="UP001341840">
    <property type="component" value="Unassembled WGS sequence"/>
</dbReference>
<dbReference type="EMBL" id="JASCZI010000658">
    <property type="protein sequence ID" value="MED6112873.1"/>
    <property type="molecule type" value="Genomic_DNA"/>
</dbReference>
<protein>
    <submittedName>
        <fullName evidence="2">Uncharacterized protein</fullName>
    </submittedName>
</protein>
<gene>
    <name evidence="2" type="ORF">PIB30_065683</name>
</gene>
<evidence type="ECO:0000313" key="2">
    <source>
        <dbReference type="EMBL" id="MED6112873.1"/>
    </source>
</evidence>